<dbReference type="AlphaFoldDB" id="A0A433XHV7"/>
<dbReference type="InterPro" id="IPR008928">
    <property type="entry name" value="6-hairpin_glycosidase_sf"/>
</dbReference>
<comment type="caution">
    <text evidence="2">The sequence shown here is derived from an EMBL/GenBank/DDBJ whole genome shotgun (WGS) entry which is preliminary data.</text>
</comment>
<name>A0A433XHV7_9BACL</name>
<reference evidence="2 3" key="1">
    <citation type="submission" date="2018-12" db="EMBL/GenBank/DDBJ databases">
        <authorList>
            <person name="Sun L."/>
            <person name="Chen Z."/>
        </authorList>
    </citation>
    <scope>NUCLEOTIDE SEQUENCE [LARGE SCALE GENOMIC DNA]</scope>
    <source>
        <strain evidence="2 3">3-5-3</strain>
    </source>
</reference>
<gene>
    <name evidence="2" type="ORF">EJP77_08385</name>
</gene>
<dbReference type="OrthoDB" id="1779554at2"/>
<dbReference type="SUPFAM" id="SSF48208">
    <property type="entry name" value="Six-hairpin glycosidases"/>
    <property type="match status" value="1"/>
</dbReference>
<accession>A0A433XHV7</accession>
<feature type="signal peptide" evidence="1">
    <location>
        <begin position="1"/>
        <end position="29"/>
    </location>
</feature>
<keyword evidence="3" id="KW-1185">Reference proteome</keyword>
<proteinExistence type="predicted"/>
<keyword evidence="2" id="KW-0378">Hydrolase</keyword>
<dbReference type="Gene3D" id="1.50.10.10">
    <property type="match status" value="1"/>
</dbReference>
<protein>
    <submittedName>
        <fullName evidence="2">Glycosyl hydrolase</fullName>
    </submittedName>
</protein>
<sequence>MSKRRKMSIFILVTLVLVSNCLSLNSVSAAAPGSPTESFIIGKLYNPNQTIATRLTDGSSSLDPNMAGGREALSESLALWMTYAVRKNDKSLYKTSYDLLNKYFLAPEGTVYWKLNQDGRSQVSTNAMIDDHLIIEALYKAYSQWNIPAYKQTADKLSQASKSKNIVNGYFVDYYDFNSGYQPNQLTLSYIVPGALTQMLNNQQIDNATWSRQIDLLNTLPTDNAFFPKTYDVVTNQFTYDSTINMIDQVYIALHRAEAGTSSPALYNLIKTGFYKSNRLISSYDRVTGAPVSDLECPAQYGLTILYALQANDKSFALDLYKRMIALRVSDKSSPYYGGYVFNNDTFSFNNLYALLAEQKLNMMGLIR</sequence>
<dbReference type="InterPro" id="IPR012341">
    <property type="entry name" value="6hp_glycosidase-like_sf"/>
</dbReference>
<organism evidence="2 3">
    <name type="scientific">Paenibacillus zeisoli</name>
    <dbReference type="NCBI Taxonomy" id="2496267"/>
    <lineage>
        <taxon>Bacteria</taxon>
        <taxon>Bacillati</taxon>
        <taxon>Bacillota</taxon>
        <taxon>Bacilli</taxon>
        <taxon>Bacillales</taxon>
        <taxon>Paenibacillaceae</taxon>
        <taxon>Paenibacillus</taxon>
    </lineage>
</organism>
<dbReference type="GO" id="GO:0016787">
    <property type="term" value="F:hydrolase activity"/>
    <property type="evidence" value="ECO:0007669"/>
    <property type="project" value="UniProtKB-KW"/>
</dbReference>
<dbReference type="GO" id="GO:0005975">
    <property type="term" value="P:carbohydrate metabolic process"/>
    <property type="evidence" value="ECO:0007669"/>
    <property type="project" value="InterPro"/>
</dbReference>
<evidence type="ECO:0000313" key="2">
    <source>
        <dbReference type="EMBL" id="RUT33645.1"/>
    </source>
</evidence>
<dbReference type="Proteomes" id="UP000272464">
    <property type="component" value="Unassembled WGS sequence"/>
</dbReference>
<evidence type="ECO:0000313" key="3">
    <source>
        <dbReference type="Proteomes" id="UP000272464"/>
    </source>
</evidence>
<evidence type="ECO:0000256" key="1">
    <source>
        <dbReference type="SAM" id="SignalP"/>
    </source>
</evidence>
<dbReference type="EMBL" id="RZNX01000002">
    <property type="protein sequence ID" value="RUT33645.1"/>
    <property type="molecule type" value="Genomic_DNA"/>
</dbReference>
<keyword evidence="1" id="KW-0732">Signal</keyword>
<dbReference type="RefSeq" id="WP_127198759.1">
    <property type="nucleotide sequence ID" value="NZ_RZNX01000002.1"/>
</dbReference>
<feature type="chain" id="PRO_5038970145" evidence="1">
    <location>
        <begin position="30"/>
        <end position="368"/>
    </location>
</feature>